<keyword evidence="2" id="KW-1185">Reference proteome</keyword>
<dbReference type="Proteomes" id="UP001056978">
    <property type="component" value="Chromosome 13"/>
</dbReference>
<organism evidence="1 2">
    <name type="scientific">Plasmodium brasilianum</name>
    <dbReference type="NCBI Taxonomy" id="5824"/>
    <lineage>
        <taxon>Eukaryota</taxon>
        <taxon>Sar</taxon>
        <taxon>Alveolata</taxon>
        <taxon>Apicomplexa</taxon>
        <taxon>Aconoidasida</taxon>
        <taxon>Haemosporida</taxon>
        <taxon>Plasmodiidae</taxon>
        <taxon>Plasmodium</taxon>
        <taxon>Plasmodium (Plasmodium)</taxon>
    </lineage>
</organism>
<reference evidence="1" key="1">
    <citation type="submission" date="2022-06" db="EMBL/GenBank/DDBJ databases">
        <title>The First Complete Genome of the Simian Malaria Parasite Plasmodium brasilianum.</title>
        <authorList>
            <person name="Bajic M."/>
            <person name="Ravishankar S."/>
        </authorList>
    </citation>
    <scope>NUCLEOTIDE SEQUENCE</scope>
    <source>
        <strain evidence="1">Bolivian I</strain>
    </source>
</reference>
<name>A0ACB9Y5Z1_PLABR</name>
<sequence>MRVYNIDNTIVPGIGVNKRLNSSLVNILKKIKRKDCTFGSICSRTLCVHYGETEYFLRPTEELKKLRENFTSKYNTKRLKLKNSQNVLYSNSLKNHNDKPFIDSKLKGNKKVIVYNKPLKTESTLRKLRENLLNNPFIRDLMLKEVDNILLRNEFNT</sequence>
<dbReference type="EMBL" id="CM043781">
    <property type="protein sequence ID" value="KAI4835992.1"/>
    <property type="molecule type" value="Genomic_DNA"/>
</dbReference>
<evidence type="ECO:0000313" key="2">
    <source>
        <dbReference type="Proteomes" id="UP001056978"/>
    </source>
</evidence>
<comment type="caution">
    <text evidence="1">The sequence shown here is derived from an EMBL/GenBank/DDBJ whole genome shotgun (WGS) entry which is preliminary data.</text>
</comment>
<accession>A0ACB9Y5Z1</accession>
<evidence type="ECO:0000313" key="1">
    <source>
        <dbReference type="EMBL" id="KAI4835992.1"/>
    </source>
</evidence>
<proteinExistence type="predicted"/>
<gene>
    <name evidence="1" type="ORF">MKS88_005211</name>
</gene>
<protein>
    <submittedName>
        <fullName evidence="1">Uncharacterized protein</fullName>
    </submittedName>
</protein>